<dbReference type="PROSITE" id="PS50076">
    <property type="entry name" value="DNAJ_2"/>
    <property type="match status" value="1"/>
</dbReference>
<dbReference type="SUPFAM" id="SSF46565">
    <property type="entry name" value="Chaperone J-domain"/>
    <property type="match status" value="1"/>
</dbReference>
<evidence type="ECO:0000313" key="4">
    <source>
        <dbReference type="EMBL" id="CAK9868725.1"/>
    </source>
</evidence>
<dbReference type="PANTHER" id="PTHR36335">
    <property type="entry name" value="CHAPERONE DNAJ-DOMAIN SUPERFAMILY PROTEIN"/>
    <property type="match status" value="1"/>
</dbReference>
<evidence type="ECO:0000313" key="5">
    <source>
        <dbReference type="Proteomes" id="UP001497522"/>
    </source>
</evidence>
<dbReference type="CDD" id="cd06257">
    <property type="entry name" value="DnaJ"/>
    <property type="match status" value="1"/>
</dbReference>
<protein>
    <recommendedName>
        <fullName evidence="3">J domain-containing protein</fullName>
    </recommendedName>
</protein>
<feature type="compositionally biased region" description="Low complexity" evidence="2">
    <location>
        <begin position="672"/>
        <end position="686"/>
    </location>
</feature>
<dbReference type="EMBL" id="OZ023719">
    <property type="protein sequence ID" value="CAK9868725.1"/>
    <property type="molecule type" value="Genomic_DNA"/>
</dbReference>
<feature type="compositionally biased region" description="Acidic residues" evidence="2">
    <location>
        <begin position="496"/>
        <end position="524"/>
    </location>
</feature>
<reference evidence="4" key="1">
    <citation type="submission" date="2024-03" db="EMBL/GenBank/DDBJ databases">
        <authorList>
            <consortium name="ELIXIR-Norway"/>
            <consortium name="Elixir Norway"/>
        </authorList>
    </citation>
    <scope>NUCLEOTIDE SEQUENCE</scope>
</reference>
<organism evidence="4 5">
    <name type="scientific">Sphagnum jensenii</name>
    <dbReference type="NCBI Taxonomy" id="128206"/>
    <lineage>
        <taxon>Eukaryota</taxon>
        <taxon>Viridiplantae</taxon>
        <taxon>Streptophyta</taxon>
        <taxon>Embryophyta</taxon>
        <taxon>Bryophyta</taxon>
        <taxon>Sphagnophytina</taxon>
        <taxon>Sphagnopsida</taxon>
        <taxon>Sphagnales</taxon>
        <taxon>Sphagnaceae</taxon>
        <taxon>Sphagnum</taxon>
    </lineage>
</organism>
<feature type="compositionally biased region" description="Polar residues" evidence="2">
    <location>
        <begin position="441"/>
        <end position="453"/>
    </location>
</feature>
<accession>A0ABP1B1H1</accession>
<proteinExistence type="predicted"/>
<feature type="compositionally biased region" description="Basic and acidic residues" evidence="2">
    <location>
        <begin position="705"/>
        <end position="717"/>
    </location>
</feature>
<feature type="coiled-coil region" evidence="1">
    <location>
        <begin position="875"/>
        <end position="916"/>
    </location>
</feature>
<evidence type="ECO:0000256" key="2">
    <source>
        <dbReference type="SAM" id="MobiDB-lite"/>
    </source>
</evidence>
<name>A0ABP1B1H1_9BRYO</name>
<feature type="region of interest" description="Disordered" evidence="2">
    <location>
        <begin position="370"/>
        <end position="734"/>
    </location>
</feature>
<keyword evidence="1" id="KW-0175">Coiled coil</keyword>
<dbReference type="Gene3D" id="1.10.287.110">
    <property type="entry name" value="DnaJ domain"/>
    <property type="match status" value="1"/>
</dbReference>
<feature type="domain" description="J" evidence="3">
    <location>
        <begin position="947"/>
        <end position="1017"/>
    </location>
</feature>
<dbReference type="Proteomes" id="UP001497522">
    <property type="component" value="Chromosome 18"/>
</dbReference>
<gene>
    <name evidence="4" type="ORF">CSSPJE1EN2_LOCUS11684</name>
</gene>
<feature type="compositionally biased region" description="Acidic residues" evidence="2">
    <location>
        <begin position="547"/>
        <end position="556"/>
    </location>
</feature>
<feature type="region of interest" description="Disordered" evidence="2">
    <location>
        <begin position="288"/>
        <end position="317"/>
    </location>
</feature>
<dbReference type="InterPro" id="IPR001623">
    <property type="entry name" value="DnaJ_domain"/>
</dbReference>
<dbReference type="InterPro" id="IPR036869">
    <property type="entry name" value="J_dom_sf"/>
</dbReference>
<evidence type="ECO:0000256" key="1">
    <source>
        <dbReference type="SAM" id="Coils"/>
    </source>
</evidence>
<evidence type="ECO:0000259" key="3">
    <source>
        <dbReference type="PROSITE" id="PS50076"/>
    </source>
</evidence>
<sequence>MASRASMQLCEGIIGVLPGPCRKAFLHPCDYSLDLHMRAPCEEVPLPAEENLCPSPAVHSDGAVAGVEGPASVNQFLRDSPSLHMKRRSKLGLHKNGNEMFGLGQRKPAKFYEFVGGTSYASSGDESPFSGEVCKGLNGRSWTGSQGDLRGLDSRQKRVLVDRMPETFAGIADTKFANEMNNVGVKDEGFGHGRGCFGFRCGLSDSEEEEEEVSDPSKKHATPHQHGRYAEVLEESISLDIHDAGVSQQSLSLQFCSQRGKEGSMLNYPLDNQSDNNIGNAGVLESPHQELENDRLDESKNWVDGPSEATLPLKSNVVMPHSRLQGEGQHWRNALPEPTLQTEDRKAVLGKENLNSVESFGQVPQNWTDRSVESLVRDSPPASRSSRVELPSVAEEESLEQEMIEEQMLRESPLSTAEELAGASNRNTSEAGVYHPGSQGGTHRSQEALSSSLPAAAQGSESEGKESIAISSGAREPVIHSPRGAGLPPDVGVVIIDDDEEEEEDEEGKDDGADVGDSSDDTDSDAGSKRNPWRPDPVPLSRPDFSSSEDDSDSDDCQVLSWRPPQKKPALQTQRFWREPGHNAKVHGPESSQRFGREKESSDIEVMHGSQGIIRRQWEEAALKRRMGRAMHSEGSKAGRNRGGAQASNLGRGNAASAPGREEKGTSQPAKQGNNTGQQAQTTSQGLAESVATSTDSEDQTGIESRVRGESGIDVDPHASTNEEQLPDLGKSSVGRQEFEKLFPSSSRGQEVPVDIPNLFQARTSGVDVVEELDDRYPLGEPHKWMPSRYDERVTPQRIDGASTSRQDEFRGVTDNSLLTPKTIPDLNIKDGRAIEVSSEALTGLGLITEREKMKQSVEFQLADEEEWARRDLELQRQAQEVQKLRKRKRAEADRKVEMENRQKQRLEEIRLLQQKEEWNMGLKEQLRGQVQKELESKASGCSDMATLLRRLGIAVEGGLYPSPQEVNAAYKKALLRFHPDRASALAQGDPQQQVQAEETFKLISRLKNTLSLTLCY</sequence>
<feature type="compositionally biased region" description="Basic and acidic residues" evidence="2">
    <location>
        <begin position="288"/>
        <end position="301"/>
    </location>
</feature>
<keyword evidence="5" id="KW-1185">Reference proteome</keyword>
<feature type="compositionally biased region" description="Acidic residues" evidence="2">
    <location>
        <begin position="394"/>
        <end position="405"/>
    </location>
</feature>
<dbReference type="PANTHER" id="PTHR36335:SF1">
    <property type="entry name" value="CHAPERONE DNAJ-DOMAIN SUPERFAMILY PROTEIN"/>
    <property type="match status" value="1"/>
</dbReference>
<feature type="compositionally biased region" description="Basic and acidic residues" evidence="2">
    <location>
        <begin position="595"/>
        <end position="606"/>
    </location>
</feature>